<proteinExistence type="predicted"/>
<name>A0A345XV12_9ACTN</name>
<dbReference type="Pfam" id="PF12840">
    <property type="entry name" value="HTH_20"/>
    <property type="match status" value="1"/>
</dbReference>
<evidence type="ECO:0000313" key="6">
    <source>
        <dbReference type="Proteomes" id="UP000254425"/>
    </source>
</evidence>
<dbReference type="AlphaFoldDB" id="A0A345XV12"/>
<dbReference type="CDD" id="cd00090">
    <property type="entry name" value="HTH_ARSR"/>
    <property type="match status" value="1"/>
</dbReference>
<protein>
    <submittedName>
        <fullName evidence="5">ArsR family transcriptional regulator</fullName>
    </submittedName>
</protein>
<keyword evidence="3" id="KW-0804">Transcription</keyword>
<evidence type="ECO:0000256" key="3">
    <source>
        <dbReference type="ARBA" id="ARBA00023163"/>
    </source>
</evidence>
<dbReference type="SUPFAM" id="SSF46785">
    <property type="entry name" value="Winged helix' DNA-binding domain"/>
    <property type="match status" value="1"/>
</dbReference>
<reference evidence="5 6" key="1">
    <citation type="submission" date="2018-07" db="EMBL/GenBank/DDBJ databases">
        <title>Draft genome of the type strain Streptomyces armeniacus ATCC 15676.</title>
        <authorList>
            <person name="Labana P."/>
            <person name="Gosse J.T."/>
            <person name="Boddy C.N."/>
        </authorList>
    </citation>
    <scope>NUCLEOTIDE SEQUENCE [LARGE SCALE GENOMIC DNA]</scope>
    <source>
        <strain evidence="5 6">ATCC 15676</strain>
    </source>
</reference>
<keyword evidence="1" id="KW-0805">Transcription regulation</keyword>
<dbReference type="RefSeq" id="WP_208885124.1">
    <property type="nucleotide sequence ID" value="NZ_CP031320.1"/>
</dbReference>
<dbReference type="KEGG" id="sarm:DVA86_25335"/>
<dbReference type="Gene3D" id="1.10.10.10">
    <property type="entry name" value="Winged helix-like DNA-binding domain superfamily/Winged helix DNA-binding domain"/>
    <property type="match status" value="1"/>
</dbReference>
<keyword evidence="2" id="KW-0238">DNA-binding</keyword>
<dbReference type="SMART" id="SM00418">
    <property type="entry name" value="HTH_ARSR"/>
    <property type="match status" value="1"/>
</dbReference>
<dbReference type="InterPro" id="IPR001845">
    <property type="entry name" value="HTH_ArsR_DNA-bd_dom"/>
</dbReference>
<dbReference type="PANTHER" id="PTHR43132">
    <property type="entry name" value="ARSENICAL RESISTANCE OPERON REPRESSOR ARSR-RELATED"/>
    <property type="match status" value="1"/>
</dbReference>
<evidence type="ECO:0000256" key="1">
    <source>
        <dbReference type="ARBA" id="ARBA00023015"/>
    </source>
</evidence>
<dbReference type="InterPro" id="IPR051011">
    <property type="entry name" value="Metal_resp_trans_reg"/>
</dbReference>
<dbReference type="InterPro" id="IPR045981">
    <property type="entry name" value="DUF5937"/>
</dbReference>
<dbReference type="EMBL" id="CP031320">
    <property type="protein sequence ID" value="AXK35478.1"/>
    <property type="molecule type" value="Genomic_DNA"/>
</dbReference>
<dbReference type="GO" id="GO:0003700">
    <property type="term" value="F:DNA-binding transcription factor activity"/>
    <property type="evidence" value="ECO:0007669"/>
    <property type="project" value="InterPro"/>
</dbReference>
<gene>
    <name evidence="5" type="ORF">DVA86_25335</name>
</gene>
<dbReference type="Pfam" id="PF19361">
    <property type="entry name" value="DUF5937"/>
    <property type="match status" value="1"/>
</dbReference>
<keyword evidence="6" id="KW-1185">Reference proteome</keyword>
<dbReference type="InterPro" id="IPR011991">
    <property type="entry name" value="ArsR-like_HTH"/>
</dbReference>
<evidence type="ECO:0000313" key="5">
    <source>
        <dbReference type="EMBL" id="AXK35478.1"/>
    </source>
</evidence>
<feature type="domain" description="HTH arsR-type" evidence="4">
    <location>
        <begin position="258"/>
        <end position="332"/>
    </location>
</feature>
<dbReference type="GO" id="GO:0003677">
    <property type="term" value="F:DNA binding"/>
    <property type="evidence" value="ECO:0007669"/>
    <property type="project" value="UniProtKB-KW"/>
</dbReference>
<dbReference type="Proteomes" id="UP000254425">
    <property type="component" value="Chromosome"/>
</dbReference>
<dbReference type="InterPro" id="IPR036388">
    <property type="entry name" value="WH-like_DNA-bd_sf"/>
</dbReference>
<sequence length="339" mass="36482">MPFRLHFGAEDLLRCRFALSPAWETQEAVRLLTRPGQWGHHLPWLRRSAPAARELRLQRLWLLMPARGYTPDFLAPLPDSPLTSFDDEIARVRETDPELAREEIACSLADTPGAAESAAGRAMLSDPAAAVQALADATTRAWEALIEPYWPRLRALLEADILFHTRRLGEGGLAALFEGLHPQVTWADGTLTVERSVDFSRRLDGSGLILIPSVFVWPDVISGFRPPWPSAVVYPARGIGSLWSGPGPGGAAGGIPAALARLLGPNRAAVLSALGEPATTTALADRLGLAPSSVSVHLATLRAAGLLTSHRVRHQVRYERTPLGIALATGDVPGDGRTD</sequence>
<evidence type="ECO:0000259" key="4">
    <source>
        <dbReference type="SMART" id="SM00418"/>
    </source>
</evidence>
<dbReference type="InterPro" id="IPR036390">
    <property type="entry name" value="WH_DNA-bd_sf"/>
</dbReference>
<evidence type="ECO:0000256" key="2">
    <source>
        <dbReference type="ARBA" id="ARBA00023125"/>
    </source>
</evidence>
<accession>A0A345XV12</accession>
<organism evidence="5 6">
    <name type="scientific">Streptomyces armeniacus</name>
    <dbReference type="NCBI Taxonomy" id="83291"/>
    <lineage>
        <taxon>Bacteria</taxon>
        <taxon>Bacillati</taxon>
        <taxon>Actinomycetota</taxon>
        <taxon>Actinomycetes</taxon>
        <taxon>Kitasatosporales</taxon>
        <taxon>Streptomycetaceae</taxon>
        <taxon>Streptomyces</taxon>
    </lineage>
</organism>
<dbReference type="PANTHER" id="PTHR43132:SF8">
    <property type="entry name" value="HTH-TYPE TRANSCRIPTIONAL REGULATOR KMTR"/>
    <property type="match status" value="1"/>
</dbReference>